<organism evidence="1 2">
    <name type="scientific">Trifolium pratense</name>
    <name type="common">Red clover</name>
    <dbReference type="NCBI Taxonomy" id="57577"/>
    <lineage>
        <taxon>Eukaryota</taxon>
        <taxon>Viridiplantae</taxon>
        <taxon>Streptophyta</taxon>
        <taxon>Embryophyta</taxon>
        <taxon>Tracheophyta</taxon>
        <taxon>Spermatophyta</taxon>
        <taxon>Magnoliopsida</taxon>
        <taxon>eudicotyledons</taxon>
        <taxon>Gunneridae</taxon>
        <taxon>Pentapetalae</taxon>
        <taxon>rosids</taxon>
        <taxon>fabids</taxon>
        <taxon>Fabales</taxon>
        <taxon>Fabaceae</taxon>
        <taxon>Papilionoideae</taxon>
        <taxon>50 kb inversion clade</taxon>
        <taxon>NPAAA clade</taxon>
        <taxon>Hologalegina</taxon>
        <taxon>IRL clade</taxon>
        <taxon>Trifolieae</taxon>
        <taxon>Trifolium</taxon>
    </lineage>
</organism>
<gene>
    <name evidence="1" type="ORF">MILVUS5_LOCUS20052</name>
</gene>
<dbReference type="EMBL" id="CASHSV030000206">
    <property type="protein sequence ID" value="CAJ2652593.1"/>
    <property type="molecule type" value="Genomic_DNA"/>
</dbReference>
<comment type="caution">
    <text evidence="1">The sequence shown here is derived from an EMBL/GenBank/DDBJ whole genome shotgun (WGS) entry which is preliminary data.</text>
</comment>
<evidence type="ECO:0000313" key="1">
    <source>
        <dbReference type="EMBL" id="CAJ2652593.1"/>
    </source>
</evidence>
<keyword evidence="2" id="KW-1185">Reference proteome</keyword>
<evidence type="ECO:0000313" key="2">
    <source>
        <dbReference type="Proteomes" id="UP001177021"/>
    </source>
</evidence>
<proteinExistence type="predicted"/>
<reference evidence="1" key="1">
    <citation type="submission" date="2023-10" db="EMBL/GenBank/DDBJ databases">
        <authorList>
            <person name="Rodriguez Cubillos JULIANA M."/>
            <person name="De Vega J."/>
        </authorList>
    </citation>
    <scope>NUCLEOTIDE SEQUENCE</scope>
</reference>
<protein>
    <submittedName>
        <fullName evidence="1">Uncharacterized protein</fullName>
    </submittedName>
</protein>
<name>A0ACB0KA09_TRIPR</name>
<dbReference type="Proteomes" id="UP001177021">
    <property type="component" value="Unassembled WGS sequence"/>
</dbReference>
<accession>A0ACB0KA09</accession>
<sequence>MAEILKFGYVLLLFLSLFLVMMEVGGEYNECETNVDCPQSSNVFYVFMCVDHICELVRN</sequence>